<feature type="transmembrane region" description="Helical" evidence="6">
    <location>
        <begin position="254"/>
        <end position="275"/>
    </location>
</feature>
<sequence length="601" mass="62490">MRKLVENNYLMLGLTLGALLLGLAFFQNAPLQKGFWAFGALVGLLLAIYLIVDAIKAKAFGSDILALISISATALTDEWLAAVVIAVMLATGRALENWAAGRARMQLQALLERAPRVGHLIDDKNRITDLPLGQISVGSKLLVRSGEVVPLDGTLLSAGTFDESALTGEPIPKSYEAGSVVNSGIVNAGQTLEIETTQTEETSTYSALIELVKAAQADSAPGVRIANKWAIRFVPFALALAGGTWLVTGELDRAVAVIVAATPCPLILAIPVAIISGMSRAASHGAIIKGGAALEQLARVKTLLLDKTGTLTQGGPEVSEIVTADGISTDRVLAFAAALEQSSPHIVAKAIVAQARDRDLMLESANDVIEDHGHGLIGTVGGTRVRVGQLTEKPAWSNISHSLLVGVWLNDELAAVIGLDDPLREDAVQTVSEMREIGVDKVLMVTGDRSETANEVGEAIGADAVYSECRPEQKLAIVKEQMQLDQGTVVVVGDGINDAPALAAAHVGVAMGARGATAASEAADVVIVEDSIRQLAIAVDTAQGARNRALQAASVGMGLSILAMVGASFGLINATGSALLQEGIDAAAILWALVPSARRIR</sequence>
<dbReference type="PANTHER" id="PTHR48085">
    <property type="entry name" value="CADMIUM/ZINC-TRANSPORTING ATPASE HMA2-RELATED"/>
    <property type="match status" value="1"/>
</dbReference>
<feature type="transmembrane region" description="Helical" evidence="6">
    <location>
        <begin position="229"/>
        <end position="248"/>
    </location>
</feature>
<dbReference type="Gene3D" id="3.40.50.1000">
    <property type="entry name" value="HAD superfamily/HAD-like"/>
    <property type="match status" value="1"/>
</dbReference>
<feature type="domain" description="P-type ATPase A" evidence="7">
    <location>
        <begin position="120"/>
        <end position="213"/>
    </location>
</feature>
<dbReference type="KEGG" id="rpla:A4Z71_01400"/>
<dbReference type="InterPro" id="IPR001757">
    <property type="entry name" value="P_typ_ATPase"/>
</dbReference>
<dbReference type="InterPro" id="IPR018303">
    <property type="entry name" value="ATPase_P-typ_P_site"/>
</dbReference>
<protein>
    <recommendedName>
        <fullName evidence="7">P-type ATPase A domain-containing protein</fullName>
    </recommendedName>
</protein>
<reference evidence="8 9" key="1">
    <citation type="journal article" date="2016" name="Biochim. Biophys. Acta">
        <title>Photochemical characterization of actinorhodopsin and its functional existence in the natural host.</title>
        <authorList>
            <person name="Nakamura S."/>
            <person name="Kikukawa T."/>
            <person name="Tamogami J."/>
            <person name="Kamiya M."/>
            <person name="Aizawa T."/>
            <person name="Hahn M.W."/>
            <person name="Ihara K."/>
            <person name="Kamo N."/>
            <person name="Demura M."/>
        </authorList>
    </citation>
    <scope>NUCLEOTIDE SEQUENCE [LARGE SCALE GENOMIC DNA]</scope>
    <source>
        <strain evidence="8 9">MWH-Dar1</strain>
    </source>
</reference>
<keyword evidence="6" id="KW-0067">ATP-binding</keyword>
<dbReference type="InterPro" id="IPR023214">
    <property type="entry name" value="HAD_sf"/>
</dbReference>
<keyword evidence="6" id="KW-0547">Nucleotide-binding</keyword>
<dbReference type="PRINTS" id="PR00120">
    <property type="entry name" value="HATPASE"/>
</dbReference>
<organism evidence="8 9">
    <name type="scientific">Candidatus Rhodoluna planktonica</name>
    <dbReference type="NCBI Taxonomy" id="535712"/>
    <lineage>
        <taxon>Bacteria</taxon>
        <taxon>Bacillati</taxon>
        <taxon>Actinomycetota</taxon>
        <taxon>Actinomycetes</taxon>
        <taxon>Micrococcales</taxon>
        <taxon>Microbacteriaceae</taxon>
        <taxon>Luna cluster</taxon>
        <taxon>Luna-1 subcluster</taxon>
        <taxon>Rhodoluna</taxon>
    </lineage>
</organism>
<dbReference type="SUPFAM" id="SSF56784">
    <property type="entry name" value="HAD-like"/>
    <property type="match status" value="1"/>
</dbReference>
<keyword evidence="3 6" id="KW-0812">Transmembrane</keyword>
<dbReference type="Proteomes" id="UP000243784">
    <property type="component" value="Chromosome"/>
</dbReference>
<keyword evidence="6" id="KW-0479">Metal-binding</keyword>
<dbReference type="GO" id="GO:0016887">
    <property type="term" value="F:ATP hydrolysis activity"/>
    <property type="evidence" value="ECO:0007669"/>
    <property type="project" value="InterPro"/>
</dbReference>
<evidence type="ECO:0000313" key="8">
    <source>
        <dbReference type="EMBL" id="AOY55690.1"/>
    </source>
</evidence>
<dbReference type="NCBIfam" id="TIGR01512">
    <property type="entry name" value="ATPase-IB2_Cd"/>
    <property type="match status" value="1"/>
</dbReference>
<dbReference type="InterPro" id="IPR059000">
    <property type="entry name" value="ATPase_P-type_domA"/>
</dbReference>
<keyword evidence="4 6" id="KW-1133">Transmembrane helix</keyword>
<dbReference type="Pfam" id="PF00702">
    <property type="entry name" value="Hydrolase"/>
    <property type="match status" value="1"/>
</dbReference>
<evidence type="ECO:0000259" key="7">
    <source>
        <dbReference type="Pfam" id="PF00122"/>
    </source>
</evidence>
<dbReference type="NCBIfam" id="TIGR01494">
    <property type="entry name" value="ATPase_P-type"/>
    <property type="match status" value="1"/>
</dbReference>
<proteinExistence type="inferred from homology"/>
<evidence type="ECO:0000256" key="3">
    <source>
        <dbReference type="ARBA" id="ARBA00022692"/>
    </source>
</evidence>
<name>A0A1D9DY24_9MICO</name>
<dbReference type="Gene3D" id="3.40.1110.10">
    <property type="entry name" value="Calcium-transporting ATPase, cytoplasmic domain N"/>
    <property type="match status" value="1"/>
</dbReference>
<dbReference type="GO" id="GO:0015086">
    <property type="term" value="F:cadmium ion transmembrane transporter activity"/>
    <property type="evidence" value="ECO:0007669"/>
    <property type="project" value="TreeGrafter"/>
</dbReference>
<dbReference type="InterPro" id="IPR023299">
    <property type="entry name" value="ATPase_P-typ_cyto_dom_N"/>
</dbReference>
<feature type="transmembrane region" description="Helical" evidence="6">
    <location>
        <begin position="552"/>
        <end position="572"/>
    </location>
</feature>
<dbReference type="AlphaFoldDB" id="A0A1D9DY24"/>
<dbReference type="STRING" id="535712.A4Z71_01400"/>
<dbReference type="PRINTS" id="PR00119">
    <property type="entry name" value="CATATPASE"/>
</dbReference>
<evidence type="ECO:0000256" key="2">
    <source>
        <dbReference type="ARBA" id="ARBA00006024"/>
    </source>
</evidence>
<comment type="subcellular location">
    <subcellularLocation>
        <location evidence="1">Cell membrane</location>
        <topology evidence="1">Multi-pass membrane protein</topology>
    </subcellularLocation>
</comment>
<evidence type="ECO:0000256" key="1">
    <source>
        <dbReference type="ARBA" id="ARBA00004651"/>
    </source>
</evidence>
<dbReference type="InterPro" id="IPR023298">
    <property type="entry name" value="ATPase_P-typ_TM_dom_sf"/>
</dbReference>
<dbReference type="Gene3D" id="2.70.150.10">
    <property type="entry name" value="Calcium-transporting ATPase, cytoplasmic transduction domain A"/>
    <property type="match status" value="1"/>
</dbReference>
<evidence type="ECO:0000256" key="4">
    <source>
        <dbReference type="ARBA" id="ARBA00022989"/>
    </source>
</evidence>
<accession>A0A1D9DY24</accession>
<comment type="similarity">
    <text evidence="2 6">Belongs to the cation transport ATPase (P-type) (TC 3.A.3) family. Type IB subfamily.</text>
</comment>
<dbReference type="PROSITE" id="PS00154">
    <property type="entry name" value="ATPASE_E1_E2"/>
    <property type="match status" value="1"/>
</dbReference>
<dbReference type="GO" id="GO:0046872">
    <property type="term" value="F:metal ion binding"/>
    <property type="evidence" value="ECO:0007669"/>
    <property type="project" value="UniProtKB-KW"/>
</dbReference>
<dbReference type="GO" id="GO:0019829">
    <property type="term" value="F:ATPase-coupled monoatomic cation transmembrane transporter activity"/>
    <property type="evidence" value="ECO:0007669"/>
    <property type="project" value="InterPro"/>
</dbReference>
<evidence type="ECO:0000256" key="6">
    <source>
        <dbReference type="RuleBase" id="RU362081"/>
    </source>
</evidence>
<dbReference type="SUPFAM" id="SSF81653">
    <property type="entry name" value="Calcium ATPase, transduction domain A"/>
    <property type="match status" value="1"/>
</dbReference>
<dbReference type="SUPFAM" id="SSF81665">
    <property type="entry name" value="Calcium ATPase, transmembrane domain M"/>
    <property type="match status" value="1"/>
</dbReference>
<keyword evidence="6" id="KW-1003">Cell membrane</keyword>
<dbReference type="NCBIfam" id="TIGR01525">
    <property type="entry name" value="ATPase-IB_hvy"/>
    <property type="match status" value="1"/>
</dbReference>
<dbReference type="InterPro" id="IPR036412">
    <property type="entry name" value="HAD-like_sf"/>
</dbReference>
<keyword evidence="9" id="KW-1185">Reference proteome</keyword>
<feature type="transmembrane region" description="Helical" evidence="6">
    <location>
        <begin position="36"/>
        <end position="55"/>
    </location>
</feature>
<dbReference type="RefSeq" id="WP_070954203.1">
    <property type="nucleotide sequence ID" value="NZ_CP015208.1"/>
</dbReference>
<dbReference type="InterPro" id="IPR008250">
    <property type="entry name" value="ATPase_P-typ_transduc_dom_A_sf"/>
</dbReference>
<dbReference type="InterPro" id="IPR027256">
    <property type="entry name" value="P-typ_ATPase_IB"/>
</dbReference>
<dbReference type="Pfam" id="PF00122">
    <property type="entry name" value="E1-E2_ATPase"/>
    <property type="match status" value="1"/>
</dbReference>
<dbReference type="GO" id="GO:0005524">
    <property type="term" value="F:ATP binding"/>
    <property type="evidence" value="ECO:0007669"/>
    <property type="project" value="UniProtKB-UniRule"/>
</dbReference>
<keyword evidence="5 6" id="KW-0472">Membrane</keyword>
<dbReference type="InterPro" id="IPR051014">
    <property type="entry name" value="Cation_Transport_ATPase_IB"/>
</dbReference>
<dbReference type="EMBL" id="CP015208">
    <property type="protein sequence ID" value="AOY55690.1"/>
    <property type="molecule type" value="Genomic_DNA"/>
</dbReference>
<evidence type="ECO:0000256" key="5">
    <source>
        <dbReference type="ARBA" id="ARBA00023136"/>
    </source>
</evidence>
<dbReference type="OrthoDB" id="7059309at2"/>
<dbReference type="PANTHER" id="PTHR48085:SF5">
    <property type="entry name" value="CADMIUM_ZINC-TRANSPORTING ATPASE HMA4-RELATED"/>
    <property type="match status" value="1"/>
</dbReference>
<gene>
    <name evidence="8" type="ORF">A4Z71_01400</name>
</gene>
<evidence type="ECO:0000313" key="9">
    <source>
        <dbReference type="Proteomes" id="UP000243784"/>
    </source>
</evidence>
<dbReference type="GO" id="GO:0005886">
    <property type="term" value="C:plasma membrane"/>
    <property type="evidence" value="ECO:0007669"/>
    <property type="project" value="UniProtKB-SubCell"/>
</dbReference>